<dbReference type="PROSITE" id="PS00108">
    <property type="entry name" value="PROTEIN_KINASE_ST"/>
    <property type="match status" value="1"/>
</dbReference>
<dbReference type="PANTHER" id="PTHR27009">
    <property type="entry name" value="RUST RESISTANCE KINASE LR10-RELATED"/>
    <property type="match status" value="1"/>
</dbReference>
<evidence type="ECO:0000256" key="10">
    <source>
        <dbReference type="ARBA" id="ARBA00022989"/>
    </source>
</evidence>
<feature type="transmembrane region" description="Helical" evidence="16">
    <location>
        <begin position="275"/>
        <end position="299"/>
    </location>
</feature>
<accession>A0A8J5LFY0</accession>
<organism evidence="19 20">
    <name type="scientific">Zingiber officinale</name>
    <name type="common">Ginger</name>
    <name type="synonym">Amomum zingiber</name>
    <dbReference type="NCBI Taxonomy" id="94328"/>
    <lineage>
        <taxon>Eukaryota</taxon>
        <taxon>Viridiplantae</taxon>
        <taxon>Streptophyta</taxon>
        <taxon>Embryophyta</taxon>
        <taxon>Tracheophyta</taxon>
        <taxon>Spermatophyta</taxon>
        <taxon>Magnoliopsida</taxon>
        <taxon>Liliopsida</taxon>
        <taxon>Zingiberales</taxon>
        <taxon>Zingiberaceae</taxon>
        <taxon>Zingiber</taxon>
    </lineage>
</organism>
<evidence type="ECO:0000313" key="20">
    <source>
        <dbReference type="Proteomes" id="UP000734854"/>
    </source>
</evidence>
<evidence type="ECO:0000256" key="15">
    <source>
        <dbReference type="PROSITE-ProRule" id="PRU10141"/>
    </source>
</evidence>
<sequence>MTMNAVVAFLFFFFRFTQESTSQGTADSFYYDACAPSMCGNVTVTFPFASFSSEAFCGLPGFVINCNPSSIATITLSGRHYRVNAIYNYREGELLLTVSDLELAGQIRSNSCTAAAGGGGGGLREHFLPQSSFAAFRPFDGYFYLNFTWCDRGQFPPNSVNLLADCPGRNNASNSLFLLPPEVPLNNDSELPAGCDHATLPVLQLNLQGKDVTHRDDLSAVIDQGFGLVSAEWDKNFAACSSCQAEGGRCGYNQISGEPRCFCRETCGRKVNNKFSWKIIVAIVTPTTILFVAGLIAFAKFRSSILCILAKPSSDNSNIKEFISTYKSTLTTEYSYPDLRRIIRGSKEKLGEGGYGNVYKGKLQNGLPVAVKILEKSKDDGQDFINEVATIGQIHHVNVIRLLGFCCDGPHRALVYEFMDKGSLAKLISNEEMRHVVGAQRLLDIALGIARGLEYLHNGCERRILHLDIKPHNVLLDNNLQPKISDFGLAKLQSRKESVVTLTGARGTIGYIAPEVFMRSLGGVSHKSDVYSFGMLLLKMASGKESTESTNMQEVGSAATSTSPIGFTISCTNGKC</sequence>
<dbReference type="PROSITE" id="PS50011">
    <property type="entry name" value="PROTEIN_KINASE_DOM"/>
    <property type="match status" value="1"/>
</dbReference>
<keyword evidence="6 17" id="KW-0732">Signal</keyword>
<dbReference type="GO" id="GO:0005524">
    <property type="term" value="F:ATP binding"/>
    <property type="evidence" value="ECO:0007669"/>
    <property type="project" value="UniProtKB-UniRule"/>
</dbReference>
<proteinExistence type="predicted"/>
<evidence type="ECO:0000256" key="16">
    <source>
        <dbReference type="SAM" id="Phobius"/>
    </source>
</evidence>
<dbReference type="Pfam" id="PF14380">
    <property type="entry name" value="WAK_assoc"/>
    <property type="match status" value="1"/>
</dbReference>
<dbReference type="Pfam" id="PF13947">
    <property type="entry name" value="GUB_WAK_bind"/>
    <property type="match status" value="1"/>
</dbReference>
<protein>
    <recommendedName>
        <fullName evidence="2">non-specific serine/threonine protein kinase</fullName>
        <ecNumber evidence="2">2.7.11.1</ecNumber>
    </recommendedName>
</protein>
<reference evidence="19 20" key="1">
    <citation type="submission" date="2020-08" db="EMBL/GenBank/DDBJ databases">
        <title>Plant Genome Project.</title>
        <authorList>
            <person name="Zhang R.-G."/>
        </authorList>
    </citation>
    <scope>NUCLEOTIDE SEQUENCE [LARGE SCALE GENOMIC DNA]</scope>
    <source>
        <tissue evidence="19">Rhizome</tissue>
    </source>
</reference>
<keyword evidence="4" id="KW-0808">Transferase</keyword>
<dbReference type="GO" id="GO:0030247">
    <property type="term" value="F:polysaccharide binding"/>
    <property type="evidence" value="ECO:0007669"/>
    <property type="project" value="InterPro"/>
</dbReference>
<keyword evidence="9 15" id="KW-0067">ATP-binding</keyword>
<dbReference type="InterPro" id="IPR017441">
    <property type="entry name" value="Protein_kinase_ATP_BS"/>
</dbReference>
<evidence type="ECO:0000256" key="8">
    <source>
        <dbReference type="ARBA" id="ARBA00022777"/>
    </source>
</evidence>
<evidence type="ECO:0000256" key="3">
    <source>
        <dbReference type="ARBA" id="ARBA00022527"/>
    </source>
</evidence>
<dbReference type="SMART" id="SM00220">
    <property type="entry name" value="S_TKc"/>
    <property type="match status" value="1"/>
</dbReference>
<comment type="catalytic activity">
    <reaction evidence="14">
        <text>L-seryl-[protein] + ATP = O-phospho-L-seryl-[protein] + ADP + H(+)</text>
        <dbReference type="Rhea" id="RHEA:17989"/>
        <dbReference type="Rhea" id="RHEA-COMP:9863"/>
        <dbReference type="Rhea" id="RHEA-COMP:11604"/>
        <dbReference type="ChEBI" id="CHEBI:15378"/>
        <dbReference type="ChEBI" id="CHEBI:29999"/>
        <dbReference type="ChEBI" id="CHEBI:30616"/>
        <dbReference type="ChEBI" id="CHEBI:83421"/>
        <dbReference type="ChEBI" id="CHEBI:456216"/>
        <dbReference type="EC" id="2.7.11.1"/>
    </reaction>
</comment>
<feature type="signal peptide" evidence="17">
    <location>
        <begin position="1"/>
        <end position="22"/>
    </location>
</feature>
<dbReference type="PROSITE" id="PS00107">
    <property type="entry name" value="PROTEIN_KINASE_ATP"/>
    <property type="match status" value="1"/>
</dbReference>
<keyword evidence="5 16" id="KW-0812">Transmembrane</keyword>
<keyword evidence="20" id="KW-1185">Reference proteome</keyword>
<gene>
    <name evidence="19" type="ORF">ZIOFF_020677</name>
</gene>
<dbReference type="GO" id="GO:0004674">
    <property type="term" value="F:protein serine/threonine kinase activity"/>
    <property type="evidence" value="ECO:0007669"/>
    <property type="project" value="UniProtKB-KW"/>
</dbReference>
<dbReference type="Pfam" id="PF00069">
    <property type="entry name" value="Pkinase"/>
    <property type="match status" value="1"/>
</dbReference>
<feature type="domain" description="Protein kinase" evidence="18">
    <location>
        <begin position="344"/>
        <end position="576"/>
    </location>
</feature>
<evidence type="ECO:0000256" key="13">
    <source>
        <dbReference type="ARBA" id="ARBA00047899"/>
    </source>
</evidence>
<dbReference type="EMBL" id="JACMSC010000006">
    <property type="protein sequence ID" value="KAG6517292.1"/>
    <property type="molecule type" value="Genomic_DNA"/>
</dbReference>
<evidence type="ECO:0000256" key="14">
    <source>
        <dbReference type="ARBA" id="ARBA00048679"/>
    </source>
</evidence>
<evidence type="ECO:0000256" key="17">
    <source>
        <dbReference type="SAM" id="SignalP"/>
    </source>
</evidence>
<dbReference type="InterPro" id="IPR008271">
    <property type="entry name" value="Ser/Thr_kinase_AS"/>
</dbReference>
<keyword evidence="8" id="KW-0418">Kinase</keyword>
<dbReference type="InterPro" id="IPR045874">
    <property type="entry name" value="LRK10/LRL21-25-like"/>
</dbReference>
<evidence type="ECO:0000313" key="19">
    <source>
        <dbReference type="EMBL" id="KAG6517292.1"/>
    </source>
</evidence>
<keyword evidence="7 15" id="KW-0547">Nucleotide-binding</keyword>
<evidence type="ECO:0000256" key="4">
    <source>
        <dbReference type="ARBA" id="ARBA00022679"/>
    </source>
</evidence>
<dbReference type="AlphaFoldDB" id="A0A8J5LFY0"/>
<dbReference type="EC" id="2.7.11.1" evidence="2"/>
<evidence type="ECO:0000256" key="12">
    <source>
        <dbReference type="ARBA" id="ARBA00023180"/>
    </source>
</evidence>
<comment type="caution">
    <text evidence="19">The sequence shown here is derived from an EMBL/GenBank/DDBJ whole genome shotgun (WGS) entry which is preliminary data.</text>
</comment>
<comment type="catalytic activity">
    <reaction evidence="13">
        <text>L-threonyl-[protein] + ATP = O-phospho-L-threonyl-[protein] + ADP + H(+)</text>
        <dbReference type="Rhea" id="RHEA:46608"/>
        <dbReference type="Rhea" id="RHEA-COMP:11060"/>
        <dbReference type="Rhea" id="RHEA-COMP:11605"/>
        <dbReference type="ChEBI" id="CHEBI:15378"/>
        <dbReference type="ChEBI" id="CHEBI:30013"/>
        <dbReference type="ChEBI" id="CHEBI:30616"/>
        <dbReference type="ChEBI" id="CHEBI:61977"/>
        <dbReference type="ChEBI" id="CHEBI:456216"/>
        <dbReference type="EC" id="2.7.11.1"/>
    </reaction>
</comment>
<dbReference type="InterPro" id="IPR000719">
    <property type="entry name" value="Prot_kinase_dom"/>
</dbReference>
<evidence type="ECO:0000256" key="11">
    <source>
        <dbReference type="ARBA" id="ARBA00023136"/>
    </source>
</evidence>
<keyword evidence="11 16" id="KW-0472">Membrane</keyword>
<evidence type="ECO:0000256" key="5">
    <source>
        <dbReference type="ARBA" id="ARBA00022692"/>
    </source>
</evidence>
<dbReference type="Proteomes" id="UP000734854">
    <property type="component" value="Unassembled WGS sequence"/>
</dbReference>
<evidence type="ECO:0000256" key="6">
    <source>
        <dbReference type="ARBA" id="ARBA00022729"/>
    </source>
</evidence>
<dbReference type="InterPro" id="IPR025287">
    <property type="entry name" value="WAK_GUB"/>
</dbReference>
<feature type="binding site" evidence="15">
    <location>
        <position position="372"/>
    </location>
    <ligand>
        <name>ATP</name>
        <dbReference type="ChEBI" id="CHEBI:30616"/>
    </ligand>
</feature>
<dbReference type="InterPro" id="IPR032872">
    <property type="entry name" value="WAK_assoc_C"/>
</dbReference>
<evidence type="ECO:0000256" key="9">
    <source>
        <dbReference type="ARBA" id="ARBA00022840"/>
    </source>
</evidence>
<comment type="subcellular location">
    <subcellularLocation>
        <location evidence="1">Membrane</location>
        <topology evidence="1">Single-pass type I membrane protein</topology>
    </subcellularLocation>
</comment>
<dbReference type="OrthoDB" id="544400at2759"/>
<evidence type="ECO:0000259" key="18">
    <source>
        <dbReference type="PROSITE" id="PS50011"/>
    </source>
</evidence>
<name>A0A8J5LFY0_ZINOF</name>
<evidence type="ECO:0000256" key="1">
    <source>
        <dbReference type="ARBA" id="ARBA00004479"/>
    </source>
</evidence>
<evidence type="ECO:0000256" key="7">
    <source>
        <dbReference type="ARBA" id="ARBA00022741"/>
    </source>
</evidence>
<evidence type="ECO:0000256" key="2">
    <source>
        <dbReference type="ARBA" id="ARBA00012513"/>
    </source>
</evidence>
<dbReference type="GO" id="GO:0016020">
    <property type="term" value="C:membrane"/>
    <property type="evidence" value="ECO:0007669"/>
    <property type="project" value="UniProtKB-SubCell"/>
</dbReference>
<feature type="chain" id="PRO_5035278828" description="non-specific serine/threonine protein kinase" evidence="17">
    <location>
        <begin position="23"/>
        <end position="576"/>
    </location>
</feature>
<dbReference type="FunFam" id="1.10.510.10:FF:001023">
    <property type="entry name" value="Os07g0541700 protein"/>
    <property type="match status" value="1"/>
</dbReference>
<keyword evidence="10 16" id="KW-1133">Transmembrane helix</keyword>
<dbReference type="FunFam" id="3.30.200.20:FF:000178">
    <property type="entry name" value="serine/threonine-protein kinase PBS1-like"/>
    <property type="match status" value="1"/>
</dbReference>
<keyword evidence="3" id="KW-0723">Serine/threonine-protein kinase</keyword>
<keyword evidence="12" id="KW-0325">Glycoprotein</keyword>